<comment type="similarity">
    <text evidence="2 4">Belongs to the UDP-glycosyltransferase family.</text>
</comment>
<dbReference type="EMBL" id="JBDFQZ010000007">
    <property type="protein sequence ID" value="KAK9705890.1"/>
    <property type="molecule type" value="Genomic_DNA"/>
</dbReference>
<dbReference type="FunFam" id="3.40.50.2000:FF:000037">
    <property type="entry name" value="Glycosyltransferase"/>
    <property type="match status" value="1"/>
</dbReference>
<dbReference type="PANTHER" id="PTHR48049:SF34">
    <property type="entry name" value="UDP-GLYCOSYLTRANSFERASE 79B30-LIKE"/>
    <property type="match status" value="1"/>
</dbReference>
<evidence type="ECO:0000256" key="5">
    <source>
        <dbReference type="RuleBase" id="RU362057"/>
    </source>
</evidence>
<dbReference type="CDD" id="cd03784">
    <property type="entry name" value="GT1_Gtf-like"/>
    <property type="match status" value="1"/>
</dbReference>
<dbReference type="GO" id="GO:0016135">
    <property type="term" value="P:saponin biosynthetic process"/>
    <property type="evidence" value="ECO:0007669"/>
    <property type="project" value="UniProtKB-ARBA"/>
</dbReference>
<keyword evidence="3 4" id="KW-0808">Transferase</keyword>
<evidence type="ECO:0000256" key="3">
    <source>
        <dbReference type="ARBA" id="ARBA00022679"/>
    </source>
</evidence>
<organism evidence="6 7">
    <name type="scientific">Saponaria officinalis</name>
    <name type="common">Common soapwort</name>
    <name type="synonym">Lychnis saponaria</name>
    <dbReference type="NCBI Taxonomy" id="3572"/>
    <lineage>
        <taxon>Eukaryota</taxon>
        <taxon>Viridiplantae</taxon>
        <taxon>Streptophyta</taxon>
        <taxon>Embryophyta</taxon>
        <taxon>Tracheophyta</taxon>
        <taxon>Spermatophyta</taxon>
        <taxon>Magnoliopsida</taxon>
        <taxon>eudicotyledons</taxon>
        <taxon>Gunneridae</taxon>
        <taxon>Pentapetalae</taxon>
        <taxon>Caryophyllales</taxon>
        <taxon>Caryophyllaceae</taxon>
        <taxon>Caryophylleae</taxon>
        <taxon>Saponaria</taxon>
    </lineage>
</organism>
<dbReference type="GO" id="GO:0035251">
    <property type="term" value="F:UDP-glucosyltransferase activity"/>
    <property type="evidence" value="ECO:0007669"/>
    <property type="project" value="InterPro"/>
</dbReference>
<reference evidence="6" key="1">
    <citation type="submission" date="2024-03" db="EMBL/GenBank/DDBJ databases">
        <title>WGS assembly of Saponaria officinalis var. Norfolk2.</title>
        <authorList>
            <person name="Jenkins J."/>
            <person name="Shu S."/>
            <person name="Grimwood J."/>
            <person name="Barry K."/>
            <person name="Goodstein D."/>
            <person name="Schmutz J."/>
            <person name="Leebens-Mack J."/>
            <person name="Osbourn A."/>
        </authorList>
    </citation>
    <scope>NUCLEOTIDE SEQUENCE [LARGE SCALE GENOMIC DNA]</scope>
    <source>
        <strain evidence="6">JIC</strain>
    </source>
</reference>
<evidence type="ECO:0000256" key="1">
    <source>
        <dbReference type="ARBA" id="ARBA00004721"/>
    </source>
</evidence>
<dbReference type="AlphaFoldDB" id="A0AAW1JQJ4"/>
<dbReference type="PROSITE" id="PS00375">
    <property type="entry name" value="UDPGT"/>
    <property type="match status" value="1"/>
</dbReference>
<dbReference type="InterPro" id="IPR002213">
    <property type="entry name" value="UDP_glucos_trans"/>
</dbReference>
<evidence type="ECO:0000256" key="2">
    <source>
        <dbReference type="ARBA" id="ARBA00009995"/>
    </source>
</evidence>
<accession>A0AAW1JQJ4</accession>
<dbReference type="InterPro" id="IPR050481">
    <property type="entry name" value="UDP-glycosyltransf_plant"/>
</dbReference>
<keyword evidence="7" id="KW-1185">Reference proteome</keyword>
<dbReference type="Pfam" id="PF00201">
    <property type="entry name" value="UDPGT"/>
    <property type="match status" value="1"/>
</dbReference>
<dbReference type="SUPFAM" id="SSF53756">
    <property type="entry name" value="UDP-Glycosyltransferase/glycogen phosphorylase"/>
    <property type="match status" value="1"/>
</dbReference>
<keyword evidence="4" id="KW-0328">Glycosyltransferase</keyword>
<dbReference type="GO" id="GO:0016104">
    <property type="term" value="P:triterpenoid biosynthetic process"/>
    <property type="evidence" value="ECO:0007669"/>
    <property type="project" value="UniProtKB-ARBA"/>
</dbReference>
<dbReference type="Gene3D" id="3.40.50.2000">
    <property type="entry name" value="Glycogen Phosphorylase B"/>
    <property type="match status" value="2"/>
</dbReference>
<proteinExistence type="inferred from homology"/>
<comment type="pathway">
    <text evidence="1">Secondary metabolite biosynthesis; terpenoid biosynthesis.</text>
</comment>
<dbReference type="PANTHER" id="PTHR48049">
    <property type="entry name" value="GLYCOSYLTRANSFERASE"/>
    <property type="match status" value="1"/>
</dbReference>
<comment type="caution">
    <text evidence="6">The sequence shown here is derived from an EMBL/GenBank/DDBJ whole genome shotgun (WGS) entry which is preliminary data.</text>
</comment>
<evidence type="ECO:0000256" key="4">
    <source>
        <dbReference type="RuleBase" id="RU003718"/>
    </source>
</evidence>
<gene>
    <name evidence="6" type="ORF">RND81_07G090100</name>
</gene>
<evidence type="ECO:0000313" key="6">
    <source>
        <dbReference type="EMBL" id="KAK9705890.1"/>
    </source>
</evidence>
<dbReference type="Proteomes" id="UP001443914">
    <property type="component" value="Unassembled WGS sequence"/>
</dbReference>
<protein>
    <recommendedName>
        <fullName evidence="5">Glycosyltransferase</fullName>
        <ecNumber evidence="5">2.4.1.-</ecNumber>
    </recommendedName>
</protein>
<evidence type="ECO:0000313" key="7">
    <source>
        <dbReference type="Proteomes" id="UP001443914"/>
    </source>
</evidence>
<name>A0AAW1JQJ4_SAPOF</name>
<dbReference type="InterPro" id="IPR035595">
    <property type="entry name" value="UDP_glycos_trans_CS"/>
</dbReference>
<sequence length="467" mass="52148">MEIEKMSKKLNIVMYPWFPFGHITPYLRLANKLAKKGHTISLFLPNKALQKLASQNHYPNLITLIPITLPEVDGLPAGAETTADFPFGSEAPLWVAFDSTRSFIESYLSGPLGSSVDIVFFDYACWLPSLARERGIKSVFYVTGFIVHMAYVCPLGRGVPQGVRPLLGEAELKESLPGFPSASEFKLRAYEAQCFDMTLSPSRSYFWWRLYRSVEESDGFCYKTCREMEGDFGDFFEKLYKKPVFWAGPALPEPSTSEIGLDESVDEWLKGFDMGRVVYVALGSELGLEIDHFHELVLGLELTGLPFFAVLKPPKGYDTVESALPEGFLERMKQKGRIHDGWVQQQLILTHPSIGCFVTQCGAASLSEALISQCQLVLLPQRGDQITNARSMGGALKVGVEVEIGDEDSYVARDALSKAILTVMEPLSEVGRLVRANHTYWRDFLTSDGLEDSYISRLVEDLRGFVG</sequence>
<dbReference type="EC" id="2.4.1.-" evidence="5"/>